<reference evidence="8" key="1">
    <citation type="submission" date="2021-06" db="EMBL/GenBank/DDBJ databases">
        <authorList>
            <person name="Kallberg Y."/>
            <person name="Tangrot J."/>
            <person name="Rosling A."/>
        </authorList>
    </citation>
    <scope>NUCLEOTIDE SEQUENCE</scope>
    <source>
        <strain evidence="8">AZ414A</strain>
    </source>
</reference>
<evidence type="ECO:0000256" key="4">
    <source>
        <dbReference type="ARBA" id="ARBA00023242"/>
    </source>
</evidence>
<comment type="subcellular location">
    <subcellularLocation>
        <location evidence="1">Nucleus</location>
    </subcellularLocation>
</comment>
<accession>A0A9N8V5J9</accession>
<dbReference type="PANTHER" id="PTHR32086">
    <property type="entry name" value="FANCONI ANEMIA GROUP D2 PROTEIN"/>
    <property type="match status" value="1"/>
</dbReference>
<dbReference type="GO" id="GO:0007129">
    <property type="term" value="P:homologous chromosome pairing at meiosis"/>
    <property type="evidence" value="ECO:0007669"/>
    <property type="project" value="TreeGrafter"/>
</dbReference>
<evidence type="ECO:0000256" key="3">
    <source>
        <dbReference type="ARBA" id="ARBA00022843"/>
    </source>
</evidence>
<gene>
    <name evidence="8" type="ORF">DEBURN_LOCUS1189</name>
</gene>
<feature type="region of interest" description="Disordered" evidence="6">
    <location>
        <begin position="1331"/>
        <end position="1457"/>
    </location>
</feature>
<evidence type="ECO:0000256" key="1">
    <source>
        <dbReference type="ARBA" id="ARBA00004123"/>
    </source>
</evidence>
<dbReference type="InterPro" id="IPR016024">
    <property type="entry name" value="ARM-type_fold"/>
</dbReference>
<evidence type="ECO:0000256" key="6">
    <source>
        <dbReference type="SAM" id="MobiDB-lite"/>
    </source>
</evidence>
<evidence type="ECO:0000313" key="8">
    <source>
        <dbReference type="EMBL" id="CAG8437955.1"/>
    </source>
</evidence>
<keyword evidence="9" id="KW-1185">Reference proteome</keyword>
<dbReference type="GO" id="GO:0070182">
    <property type="term" value="F:DNA polymerase binding"/>
    <property type="evidence" value="ECO:0007669"/>
    <property type="project" value="TreeGrafter"/>
</dbReference>
<feature type="compositionally biased region" description="Polar residues" evidence="6">
    <location>
        <begin position="1331"/>
        <end position="1358"/>
    </location>
</feature>
<keyword evidence="3" id="KW-0832">Ubl conjugation</keyword>
<keyword evidence="4" id="KW-0539">Nucleus</keyword>
<proteinExistence type="inferred from homology"/>
<dbReference type="GO" id="GO:0036297">
    <property type="term" value="P:interstrand cross-link repair"/>
    <property type="evidence" value="ECO:0007669"/>
    <property type="project" value="TreeGrafter"/>
</dbReference>
<dbReference type="OrthoDB" id="27031at2759"/>
<dbReference type="PANTHER" id="PTHR32086:SF0">
    <property type="entry name" value="FANCONI ANEMIA GROUP D2 PROTEIN"/>
    <property type="match status" value="1"/>
</dbReference>
<feature type="domain" description="MI" evidence="7">
    <location>
        <begin position="388"/>
        <end position="511"/>
    </location>
</feature>
<feature type="compositionally biased region" description="Low complexity" evidence="6">
    <location>
        <begin position="1433"/>
        <end position="1444"/>
    </location>
</feature>
<dbReference type="Pfam" id="PF14631">
    <property type="entry name" value="FancD2"/>
    <property type="match status" value="1"/>
</dbReference>
<dbReference type="EMBL" id="CAJVPK010000049">
    <property type="protein sequence ID" value="CAG8437955.1"/>
    <property type="molecule type" value="Genomic_DNA"/>
</dbReference>
<dbReference type="Proteomes" id="UP000789706">
    <property type="component" value="Unassembled WGS sequence"/>
</dbReference>
<feature type="compositionally biased region" description="Acidic residues" evidence="6">
    <location>
        <begin position="1379"/>
        <end position="1402"/>
    </location>
</feature>
<dbReference type="GO" id="GO:0031573">
    <property type="term" value="P:mitotic intra-S DNA damage checkpoint signaling"/>
    <property type="evidence" value="ECO:0007669"/>
    <property type="project" value="TreeGrafter"/>
</dbReference>
<evidence type="ECO:0000256" key="5">
    <source>
        <dbReference type="ARBA" id="ARBA00093456"/>
    </source>
</evidence>
<dbReference type="GO" id="GO:1990918">
    <property type="term" value="P:double-strand break repair involved in meiotic recombination"/>
    <property type="evidence" value="ECO:0007669"/>
    <property type="project" value="TreeGrafter"/>
</dbReference>
<evidence type="ECO:0000313" key="9">
    <source>
        <dbReference type="Proteomes" id="UP000789706"/>
    </source>
</evidence>
<dbReference type="GO" id="GO:0000793">
    <property type="term" value="C:condensed chromosome"/>
    <property type="evidence" value="ECO:0007669"/>
    <property type="project" value="TreeGrafter"/>
</dbReference>
<dbReference type="SUPFAM" id="SSF48371">
    <property type="entry name" value="ARM repeat"/>
    <property type="match status" value="1"/>
</dbReference>
<dbReference type="GO" id="GO:0005634">
    <property type="term" value="C:nucleus"/>
    <property type="evidence" value="ECO:0007669"/>
    <property type="project" value="UniProtKB-SubCell"/>
</dbReference>
<feature type="compositionally biased region" description="Basic and acidic residues" evidence="6">
    <location>
        <begin position="1359"/>
        <end position="1378"/>
    </location>
</feature>
<comment type="caution">
    <text evidence="8">The sequence shown here is derived from an EMBL/GenBank/DDBJ whole genome shotgun (WGS) entry which is preliminary data.</text>
</comment>
<evidence type="ECO:0000256" key="2">
    <source>
        <dbReference type="ARBA" id="ARBA00022499"/>
    </source>
</evidence>
<comment type="similarity">
    <text evidence="5">Belongs to the Fanconi anemia protein FANCD2 family.</text>
</comment>
<protein>
    <submittedName>
        <fullName evidence="8">7516_t:CDS:1</fullName>
    </submittedName>
</protein>
<dbReference type="InterPro" id="IPR003891">
    <property type="entry name" value="Initiation_fac_eIF4g_MI"/>
</dbReference>
<evidence type="ECO:0000259" key="7">
    <source>
        <dbReference type="PROSITE" id="PS51366"/>
    </source>
</evidence>
<feature type="compositionally biased region" description="Basic and acidic residues" evidence="6">
    <location>
        <begin position="1403"/>
        <end position="1413"/>
    </location>
</feature>
<dbReference type="InterPro" id="IPR029448">
    <property type="entry name" value="FANCD2"/>
</dbReference>
<dbReference type="PROSITE" id="PS51366">
    <property type="entry name" value="MI"/>
    <property type="match status" value="1"/>
</dbReference>
<name>A0A9N8V5J9_9GLOM</name>
<feature type="compositionally biased region" description="Basic residues" evidence="6">
    <location>
        <begin position="1445"/>
        <end position="1457"/>
    </location>
</feature>
<keyword evidence="2" id="KW-1017">Isopeptide bond</keyword>
<organism evidence="8 9">
    <name type="scientific">Diversispora eburnea</name>
    <dbReference type="NCBI Taxonomy" id="1213867"/>
    <lineage>
        <taxon>Eukaryota</taxon>
        <taxon>Fungi</taxon>
        <taxon>Fungi incertae sedis</taxon>
        <taxon>Mucoromycota</taxon>
        <taxon>Glomeromycotina</taxon>
        <taxon>Glomeromycetes</taxon>
        <taxon>Diversisporales</taxon>
        <taxon>Diversisporaceae</taxon>
        <taxon>Diversispora</taxon>
    </lineage>
</organism>
<sequence>MSLEQQPDNSLFENIVLEAGLRLEGSTVGIHELVVEPSIFRQKIIQKIKCHSQYPDPAIEIFLEELQNYLDIDTEKFKACLQPLSVKGQSIYGSTADSFVRILLSIDFFQANLIDQLLERLPTFISDSDNDIIESPIPRLILQQLKWLDNIVNPTRITEKILEMIPITPLGIQREIITSLPDIINDSEQKIIVKELTELIEQNHRLIVPILDALPHFTLQEDLMTNIQNTVFSRLESADLDDLPIIVKFLLQTSSPNDAENVIRQIRKKVDFHSIGKLQNELKNSKLHQKKKKELMPEALILDSIKKGINIHKFVTNAWLKEINDVELEKDHRIIDILTLFLLHSIPSLKKKVEAIFCKKILNGLFSKNLLEETIKYHFEGLRDYFDDILIISESLLRTSQHQTIVARAACTLYRSAFMVFELYQQQEIIASLVSHIGSGSPTEIESTLSVLSHLVDVDIKKLSQFAIFVKGLLDYLDNLNLDQIRILFDIIGKLVYEDANYDSNSGGLLAEFSIVIQKQLSNPNEKYKQIGVIGALALVRILGSKPTLEEYTSNTFSEIAKENIIKIERHCSRSMTCLAFAYDELAYYISTGILNPELVNWISEKIESQFADTFIVDEDDIAKFTEDEYHLKGIPIETWMECEIDCDVEEKLNVNIYPMLCEAYVPANLRTQYSVKRDYIICCCSMMKLMQAGLKFKESGNLYSIGVLLAAGLLMYKNVDAQEMKSNDYSKEMRESICNSLFYCINWCREIVSDFWGQDKEICKNVFMRLRHIIELEKRLNSMLEITPSFQPVKSKPVNISSGTMQRSFVKSGRTVRRSVVSKNKILSARRAVDADKNEENKVSEDLPKFSSVTDLRPLMRELDLSVFGMLEYFEFKKSSDDNEEPKMDADTDIKLLPDEIVYLLDDLNRKLEFKLPPPILPLVSRKVKKNEYGNKQEGFALISRMNSVDFVTKVATEFVPHLLSQLESICDELNSDNDIVMEETEHAALLRCLELILEIFRRLISWSELKSPDYKETLIIIMNQLGSRTQSSNCMPLPDSLDNLQQSADNAFQFFQDFASRLPTVGLAILFHKILIKITELSPESSKLIAMSGEIARGFASRQWNDSKKLNSDSIIYLVQKDIKHSSNPIERIMSYASDIFSSIESHDDDITETYPLFNRETFPHFYKALFIELVEMLRDFRPENFDYTADVMTYITHTIDCFQKLVSFIKINHKRVVLSVSLKHGRNFIDLFLRKMLPLMDKNFSFYREEILSIIKNFQISTRSLQALCNHVKVHKESQLAAMVPLVKRSLEIVIFQVKAMIQNNGCPPDTFFLGELKNRDIEGREITTYQNDDLSSTQNEGYNSENDKSSINNKESIKDVSETPDARSKNKSETPEEDDDDMEVESSHEIDDEEDNEERDSSCKKRKSDETDEDNEPDESIRNGKKPRVSVSKLSVSSSKKPIKRLTVKRYLR</sequence>